<dbReference type="Proteomes" id="UP000007934">
    <property type="component" value="Chromosome"/>
</dbReference>
<dbReference type="OrthoDB" id="5324611at2"/>
<keyword evidence="2" id="KW-1185">Reference proteome</keyword>
<gene>
    <name evidence="1" type="ordered locus">Hfelis_01700</name>
</gene>
<dbReference type="STRING" id="936155.HFELIS_01700"/>
<dbReference type="EMBL" id="FQ670179">
    <property type="protein sequence ID" value="CBY82254.1"/>
    <property type="molecule type" value="Genomic_DNA"/>
</dbReference>
<sequence>MTNALKISRVRKWLIKWQTRLLSKKLNAQILILGVLAFSNNFDLEAQLEELKTYVYRTMPPRLAPKIFERIVVNVADYRTNEALYLKDRARVFELLVQNIQLYRFVLDIWEGDSYKNQLDILKIAVQNAYDKRYHLDKQSQRALLYQMRQRLL</sequence>
<accession>E7ACS4</accession>
<dbReference type="KEGG" id="hfe:HFELIS_01700"/>
<proteinExistence type="predicted"/>
<evidence type="ECO:0000313" key="1">
    <source>
        <dbReference type="EMBL" id="CBY82254.1"/>
    </source>
</evidence>
<evidence type="ECO:0000313" key="2">
    <source>
        <dbReference type="Proteomes" id="UP000007934"/>
    </source>
</evidence>
<reference evidence="1 2" key="1">
    <citation type="journal article" date="2011" name="Genome Biol. Evol.">
        <title>Comparative whole genome sequence analysis of the carcinogenic bacterial model pathogen Helicobacter felis.</title>
        <authorList>
            <person name="Arnold I.C."/>
            <person name="Zigova Z."/>
            <person name="Holden M."/>
            <person name="Lawley T.D."/>
            <person name="Rad R."/>
            <person name="Dougan G."/>
            <person name="Falkow S."/>
            <person name="Bentley S.D."/>
            <person name="Muller A."/>
        </authorList>
    </citation>
    <scope>NUCLEOTIDE SEQUENCE [LARGE SCALE GENOMIC DNA]</scope>
    <source>
        <strain evidence="2">ATCC 49179 / CCUG 28539 / NCTC 12436 / CS1</strain>
    </source>
</reference>
<dbReference type="AlphaFoldDB" id="E7ACS4"/>
<organism evidence="1 2">
    <name type="scientific">Helicobacter felis (strain ATCC 49179 / CCUG 28539 / NCTC 12436 / CS1)</name>
    <dbReference type="NCBI Taxonomy" id="936155"/>
    <lineage>
        <taxon>Bacteria</taxon>
        <taxon>Pseudomonadati</taxon>
        <taxon>Campylobacterota</taxon>
        <taxon>Epsilonproteobacteria</taxon>
        <taxon>Campylobacterales</taxon>
        <taxon>Helicobacteraceae</taxon>
        <taxon>Helicobacter</taxon>
    </lineage>
</organism>
<protein>
    <submittedName>
        <fullName evidence="1">Uncharacterized protein</fullName>
    </submittedName>
</protein>
<dbReference type="HOGENOM" id="CLU_139227_0_0_7"/>
<name>E7ACS4_HELFC</name>